<evidence type="ECO:0000259" key="2">
    <source>
        <dbReference type="Pfam" id="PF00534"/>
    </source>
</evidence>
<keyword evidence="1" id="KW-0808">Transferase</keyword>
<dbReference type="EMBL" id="JACYTP010000003">
    <property type="protein sequence ID" value="MBD8512231.1"/>
    <property type="molecule type" value="Genomic_DNA"/>
</dbReference>
<evidence type="ECO:0000256" key="1">
    <source>
        <dbReference type="ARBA" id="ARBA00022679"/>
    </source>
</evidence>
<sequence>MKVLFITRHTVFSGPGGDTIQLKKTAEFLSALGVDVTIATEKNPDFNGYDLIHFFNLRNPQDILANVRRAKKNRIPSVLSTIWGSYYECDQKNRSGLAGFISRNIGEYKVEYLKAVARIFSNKNFSKDMIPYFVKGHWDSQKEIVDSVDILLPNSKTELIRVRKDMNAPEKDGFVVVNAVDTSVFDFQTVEVSEKFKKFEGCLLCAARVEIRKSQLDLIKAINNTPYKLVIVGKPSPNSIEYYNECKKIAGENVHFISHVEQSELAQLYKVSKAHALISWMETPGLSSLEAGVMESNILVTDRGDTEYYFGDYAIYSEPGDIKSIQRGIEKVMTMDFDSKLRDKILTEYTWEKTAEQTFNAYKKCLDKYK</sequence>
<dbReference type="Proteomes" id="UP000649768">
    <property type="component" value="Unassembled WGS sequence"/>
</dbReference>
<gene>
    <name evidence="3" type="ORF">IFO68_05960</name>
</gene>
<dbReference type="PANTHER" id="PTHR46401:SF2">
    <property type="entry name" value="GLYCOSYLTRANSFERASE WBBK-RELATED"/>
    <property type="match status" value="1"/>
</dbReference>
<dbReference type="Gene3D" id="3.40.50.2000">
    <property type="entry name" value="Glycogen Phosphorylase B"/>
    <property type="match status" value="2"/>
</dbReference>
<organism evidence="3 4">
    <name type="scientific">Photobacterium arenosum</name>
    <dbReference type="NCBI Taxonomy" id="2774143"/>
    <lineage>
        <taxon>Bacteria</taxon>
        <taxon>Pseudomonadati</taxon>
        <taxon>Pseudomonadota</taxon>
        <taxon>Gammaproteobacteria</taxon>
        <taxon>Vibrionales</taxon>
        <taxon>Vibrionaceae</taxon>
        <taxon>Photobacterium</taxon>
    </lineage>
</organism>
<evidence type="ECO:0000313" key="3">
    <source>
        <dbReference type="EMBL" id="MBD8512231.1"/>
    </source>
</evidence>
<feature type="domain" description="Glycosyl transferase family 1" evidence="2">
    <location>
        <begin position="196"/>
        <end position="344"/>
    </location>
</feature>
<dbReference type="RefSeq" id="WP_192015068.1">
    <property type="nucleotide sequence ID" value="NZ_JACYTP010000003.1"/>
</dbReference>
<dbReference type="Pfam" id="PF00534">
    <property type="entry name" value="Glycos_transf_1"/>
    <property type="match status" value="1"/>
</dbReference>
<dbReference type="InterPro" id="IPR001296">
    <property type="entry name" value="Glyco_trans_1"/>
</dbReference>
<proteinExistence type="predicted"/>
<dbReference type="CDD" id="cd03801">
    <property type="entry name" value="GT4_PimA-like"/>
    <property type="match status" value="1"/>
</dbReference>
<protein>
    <submittedName>
        <fullName evidence="3">Glycosyltransferase family 4 protein</fullName>
    </submittedName>
</protein>
<keyword evidence="4" id="KW-1185">Reference proteome</keyword>
<name>A0ABR9BIN3_9GAMM</name>
<dbReference type="PANTHER" id="PTHR46401">
    <property type="entry name" value="GLYCOSYLTRANSFERASE WBBK-RELATED"/>
    <property type="match status" value="1"/>
</dbReference>
<comment type="caution">
    <text evidence="3">The sequence shown here is derived from an EMBL/GenBank/DDBJ whole genome shotgun (WGS) entry which is preliminary data.</text>
</comment>
<reference evidence="3 4" key="1">
    <citation type="submission" date="2020-09" db="EMBL/GenBank/DDBJ databases">
        <title>Photobacterium sp. CAU 1568 isolated from sand of Sido Beach.</title>
        <authorList>
            <person name="Kim W."/>
        </authorList>
    </citation>
    <scope>NUCLEOTIDE SEQUENCE [LARGE SCALE GENOMIC DNA]</scope>
    <source>
        <strain evidence="3 4">CAU 1568</strain>
    </source>
</reference>
<dbReference type="SUPFAM" id="SSF53756">
    <property type="entry name" value="UDP-Glycosyltransferase/glycogen phosphorylase"/>
    <property type="match status" value="1"/>
</dbReference>
<evidence type="ECO:0000313" key="4">
    <source>
        <dbReference type="Proteomes" id="UP000649768"/>
    </source>
</evidence>
<accession>A0ABR9BIN3</accession>